<evidence type="ECO:0000313" key="3">
    <source>
        <dbReference type="Proteomes" id="UP000683360"/>
    </source>
</evidence>
<dbReference type="EMBL" id="CAJPWZ010003267">
    <property type="protein sequence ID" value="CAG2255374.1"/>
    <property type="molecule type" value="Genomic_DNA"/>
</dbReference>
<keyword evidence="1" id="KW-0472">Membrane</keyword>
<dbReference type="Proteomes" id="UP000683360">
    <property type="component" value="Unassembled WGS sequence"/>
</dbReference>
<comment type="caution">
    <text evidence="2">The sequence shown here is derived from an EMBL/GenBank/DDBJ whole genome shotgun (WGS) entry which is preliminary data.</text>
</comment>
<dbReference type="OrthoDB" id="6138362at2759"/>
<dbReference type="AlphaFoldDB" id="A0A8S3VJV9"/>
<reference evidence="2" key="1">
    <citation type="submission" date="2021-03" db="EMBL/GenBank/DDBJ databases">
        <authorList>
            <person name="Bekaert M."/>
        </authorList>
    </citation>
    <scope>NUCLEOTIDE SEQUENCE</scope>
</reference>
<sequence>MDYLQVLINAIVVALMAMYVYEIERKMGKMSTKHDLTEKELDALKIVSKLLKSNEKGSALYKVTYIRWGKAKCDGPSTETIYSGQVGGGLFDHSGTSVNYICLPNEPDIAQPLKLYEYYSYLYGAEYELSDSNKPQGIRSGIGNHDVACAACLAKEKYHQS</sequence>
<keyword evidence="3" id="KW-1185">Reference proteome</keyword>
<keyword evidence="1" id="KW-0812">Transmembrane</keyword>
<protein>
    <submittedName>
        <fullName evidence="2">Uncharacterized protein</fullName>
    </submittedName>
</protein>
<name>A0A8S3VJV9_MYTED</name>
<evidence type="ECO:0000256" key="1">
    <source>
        <dbReference type="SAM" id="Phobius"/>
    </source>
</evidence>
<gene>
    <name evidence="2" type="ORF">MEDL_66796</name>
</gene>
<organism evidence="2 3">
    <name type="scientific">Mytilus edulis</name>
    <name type="common">Blue mussel</name>
    <dbReference type="NCBI Taxonomy" id="6550"/>
    <lineage>
        <taxon>Eukaryota</taxon>
        <taxon>Metazoa</taxon>
        <taxon>Spiralia</taxon>
        <taxon>Lophotrochozoa</taxon>
        <taxon>Mollusca</taxon>
        <taxon>Bivalvia</taxon>
        <taxon>Autobranchia</taxon>
        <taxon>Pteriomorphia</taxon>
        <taxon>Mytilida</taxon>
        <taxon>Mytiloidea</taxon>
        <taxon>Mytilidae</taxon>
        <taxon>Mytilinae</taxon>
        <taxon>Mytilus</taxon>
    </lineage>
</organism>
<evidence type="ECO:0000313" key="2">
    <source>
        <dbReference type="EMBL" id="CAG2255374.1"/>
    </source>
</evidence>
<keyword evidence="1" id="KW-1133">Transmembrane helix</keyword>
<feature type="transmembrane region" description="Helical" evidence="1">
    <location>
        <begin position="6"/>
        <end position="23"/>
    </location>
</feature>
<accession>A0A8S3VJV9</accession>
<proteinExistence type="predicted"/>